<organism evidence="4 5">
    <name type="scientific">Pararhizobium polonicum</name>
    <dbReference type="NCBI Taxonomy" id="1612624"/>
    <lineage>
        <taxon>Bacteria</taxon>
        <taxon>Pseudomonadati</taxon>
        <taxon>Pseudomonadota</taxon>
        <taxon>Alphaproteobacteria</taxon>
        <taxon>Hyphomicrobiales</taxon>
        <taxon>Rhizobiaceae</taxon>
        <taxon>Rhizobium/Agrobacterium group</taxon>
        <taxon>Pararhizobium</taxon>
    </lineage>
</organism>
<dbReference type="PATRIC" id="fig|1612624.7.peg.4246"/>
<dbReference type="Gene3D" id="3.30.450.20">
    <property type="entry name" value="PAS domain"/>
    <property type="match status" value="1"/>
</dbReference>
<feature type="transmembrane region" description="Helical" evidence="1">
    <location>
        <begin position="27"/>
        <end position="44"/>
    </location>
</feature>
<dbReference type="OrthoDB" id="9814202at2"/>
<evidence type="ECO:0000256" key="1">
    <source>
        <dbReference type="SAM" id="Phobius"/>
    </source>
</evidence>
<reference evidence="4 5" key="1">
    <citation type="journal article" date="2016" name="Syst. Appl. Microbiol.">
        <title>Pararhizobium polonicum sp. nov. isolated from tumors on stone fruit rootstocks.</title>
        <authorList>
            <person name="Pulawska J."/>
            <person name="Kuzmanovic N."/>
            <person name="Willems A."/>
            <person name="Pothier J.F."/>
        </authorList>
    </citation>
    <scope>NUCLEOTIDE SEQUENCE [LARGE SCALE GENOMIC DNA]</scope>
    <source>
        <strain evidence="4 5">F5.1</strain>
    </source>
</reference>
<keyword evidence="1" id="KW-0812">Transmembrane</keyword>
<dbReference type="AlphaFoldDB" id="A0A1C7P232"/>
<dbReference type="Gene3D" id="3.30.70.270">
    <property type="match status" value="1"/>
</dbReference>
<dbReference type="EMBL" id="LGLV01000007">
    <property type="protein sequence ID" value="OBZ95270.1"/>
    <property type="molecule type" value="Genomic_DNA"/>
</dbReference>
<dbReference type="SMART" id="SM00267">
    <property type="entry name" value="GGDEF"/>
    <property type="match status" value="1"/>
</dbReference>
<feature type="transmembrane region" description="Helical" evidence="1">
    <location>
        <begin position="90"/>
        <end position="112"/>
    </location>
</feature>
<dbReference type="SUPFAM" id="SSF141868">
    <property type="entry name" value="EAL domain-like"/>
    <property type="match status" value="1"/>
</dbReference>
<dbReference type="Proteomes" id="UP000093111">
    <property type="component" value="Unassembled WGS sequence"/>
</dbReference>
<feature type="domain" description="EAL" evidence="2">
    <location>
        <begin position="504"/>
        <end position="755"/>
    </location>
</feature>
<evidence type="ECO:0000313" key="4">
    <source>
        <dbReference type="EMBL" id="OBZ95270.1"/>
    </source>
</evidence>
<dbReference type="InterPro" id="IPR000160">
    <property type="entry name" value="GGDEF_dom"/>
</dbReference>
<dbReference type="InterPro" id="IPR052155">
    <property type="entry name" value="Biofilm_reg_signaling"/>
</dbReference>
<dbReference type="Pfam" id="PF00990">
    <property type="entry name" value="GGDEF"/>
    <property type="match status" value="1"/>
</dbReference>
<feature type="transmembrane region" description="Helical" evidence="1">
    <location>
        <begin position="50"/>
        <end position="69"/>
    </location>
</feature>
<dbReference type="PANTHER" id="PTHR44757">
    <property type="entry name" value="DIGUANYLATE CYCLASE DGCP"/>
    <property type="match status" value="1"/>
</dbReference>
<dbReference type="Gene3D" id="3.20.20.450">
    <property type="entry name" value="EAL domain"/>
    <property type="match status" value="1"/>
</dbReference>
<dbReference type="SMART" id="SM00091">
    <property type="entry name" value="PAS"/>
    <property type="match status" value="1"/>
</dbReference>
<gene>
    <name evidence="4" type="ORF">ADU59_11815</name>
</gene>
<dbReference type="PROSITE" id="PS50883">
    <property type="entry name" value="EAL"/>
    <property type="match status" value="1"/>
</dbReference>
<dbReference type="NCBIfam" id="TIGR00254">
    <property type="entry name" value="GGDEF"/>
    <property type="match status" value="1"/>
</dbReference>
<keyword evidence="5" id="KW-1185">Reference proteome</keyword>
<accession>A0A1C7P232</accession>
<dbReference type="InterPro" id="IPR000014">
    <property type="entry name" value="PAS"/>
</dbReference>
<feature type="transmembrane region" description="Helical" evidence="1">
    <location>
        <begin position="118"/>
        <end position="135"/>
    </location>
</feature>
<dbReference type="InterPro" id="IPR035965">
    <property type="entry name" value="PAS-like_dom_sf"/>
</dbReference>
<protein>
    <submittedName>
        <fullName evidence="4">Membrane protein</fullName>
    </submittedName>
</protein>
<evidence type="ECO:0000259" key="2">
    <source>
        <dbReference type="PROSITE" id="PS50883"/>
    </source>
</evidence>
<evidence type="ECO:0000259" key="3">
    <source>
        <dbReference type="PROSITE" id="PS50887"/>
    </source>
</evidence>
<proteinExistence type="predicted"/>
<evidence type="ECO:0000313" key="5">
    <source>
        <dbReference type="Proteomes" id="UP000093111"/>
    </source>
</evidence>
<keyword evidence="1" id="KW-1133">Transmembrane helix</keyword>
<dbReference type="Pfam" id="PF12860">
    <property type="entry name" value="PAS_7"/>
    <property type="match status" value="1"/>
</dbReference>
<dbReference type="InterPro" id="IPR043128">
    <property type="entry name" value="Rev_trsase/Diguanyl_cyclase"/>
</dbReference>
<dbReference type="CDD" id="cd01948">
    <property type="entry name" value="EAL"/>
    <property type="match status" value="1"/>
</dbReference>
<dbReference type="SUPFAM" id="SSF55073">
    <property type="entry name" value="Nucleotide cyclase"/>
    <property type="match status" value="1"/>
</dbReference>
<feature type="transmembrane region" description="Helical" evidence="1">
    <location>
        <begin position="167"/>
        <end position="186"/>
    </location>
</feature>
<keyword evidence="1" id="KW-0472">Membrane</keyword>
<dbReference type="STRING" id="1612624.ADU59_11815"/>
<dbReference type="RefSeq" id="WP_068954320.1">
    <property type="nucleotide sequence ID" value="NZ_LGLV01000007.1"/>
</dbReference>
<feature type="domain" description="GGDEF" evidence="3">
    <location>
        <begin position="362"/>
        <end position="495"/>
    </location>
</feature>
<sequence length="772" mass="85553">MKSSEQSALPTEVYLSFVSSLYQYRQMLLIGMLSHVVTFLLAFAKTADFFYFGCATAIALIWVVRSIGMRQFDRENLAALDVKGIRRWEIRYNVGAVCATITLGLACGYSILISRDPFAELACVSVTLASMVSLVGRNYGSARAVVVMSLSACGPIIIGLLGLLDGFMALLALLVVPFILTTWSMARGVRETLRKNVLAASEISMIAGRFDLALNNMPHGLFMLDADDRILVANRRACELLNLGDQARVKDCHLDTVLRYGVRHTFLEQDQATQVLKQLDQLMKGLQSRALIPFSDDLFLEFSASQRANGGVVLIFEDVTARVRAEKKILQMVRFDSLTGLPNRDYFSELVASTLAEGKRTGQAGFMVLDVAEFKHVNDTRGHVVGDRLLCAISQRLKTVTGDKAIAARLMGDEFVLFFPNETNRRALEERISAVHTQMRGVYEAGGFTFNISMSAGYVIADSADFRLEDMQIKADLALFESKSREKGGCTAFEAKMDAHYLDRQKLKTDLREAVETGGLSVAYQPMFLADGSRIECCEALARWTHCERGPVPPDVFIQLAEEMGVVSEITRFMLRQACLDCLKWPGHMAVSVNLSVLDLRNSEIVSIVTDVLSETGLDPSRLHLEVTESCLMEEAAKVQTILQELRGRGITIAIDDFGTGYSSLSYLDALPLDIIKIDRSFVRNIREDARRFKLLRGTVNLSRELGLKIVIEGVETKDQLALINEFKCADLVQGYVFAAPMPSAGIISLSDTLLKKTAVPKRRNRRVAPAF</sequence>
<name>A0A1C7P232_9HYPH</name>
<dbReference type="InterPro" id="IPR035919">
    <property type="entry name" value="EAL_sf"/>
</dbReference>
<dbReference type="Pfam" id="PF00563">
    <property type="entry name" value="EAL"/>
    <property type="match status" value="1"/>
</dbReference>
<dbReference type="SUPFAM" id="SSF55785">
    <property type="entry name" value="PYP-like sensor domain (PAS domain)"/>
    <property type="match status" value="1"/>
</dbReference>
<dbReference type="InterPro" id="IPR029787">
    <property type="entry name" value="Nucleotide_cyclase"/>
</dbReference>
<dbReference type="PROSITE" id="PS50887">
    <property type="entry name" value="GGDEF"/>
    <property type="match status" value="1"/>
</dbReference>
<comment type="caution">
    <text evidence="4">The sequence shown here is derived from an EMBL/GenBank/DDBJ whole genome shotgun (WGS) entry which is preliminary data.</text>
</comment>
<dbReference type="InterPro" id="IPR001633">
    <property type="entry name" value="EAL_dom"/>
</dbReference>
<dbReference type="PANTHER" id="PTHR44757:SF2">
    <property type="entry name" value="BIOFILM ARCHITECTURE MAINTENANCE PROTEIN MBAA"/>
    <property type="match status" value="1"/>
</dbReference>
<dbReference type="SMART" id="SM00052">
    <property type="entry name" value="EAL"/>
    <property type="match status" value="1"/>
</dbReference>
<dbReference type="CDD" id="cd01949">
    <property type="entry name" value="GGDEF"/>
    <property type="match status" value="1"/>
</dbReference>